<name>A0A0V1C722_TRIBR</name>
<sequence>MVETSNAVKISLEVDHHTLFSHPFLHSTSRQHQLLSHRLSKNVSKKTPDVGKARTDGKGQHNKLKDSIAKPRVSPMAGRVGTPGMTRAKANK</sequence>
<comment type="caution">
    <text evidence="2">The sequence shown here is derived from an EMBL/GenBank/DDBJ whole genome shotgun (WGS) entry which is preliminary data.</text>
</comment>
<evidence type="ECO:0000313" key="2">
    <source>
        <dbReference type="EMBL" id="KRY45097.1"/>
    </source>
</evidence>
<proteinExistence type="predicted"/>
<gene>
    <name evidence="2" type="ORF">T03_15834</name>
</gene>
<dbReference type="EMBL" id="JYDI01000411">
    <property type="protein sequence ID" value="KRY45097.1"/>
    <property type="molecule type" value="Genomic_DNA"/>
</dbReference>
<reference evidence="2 3" key="1">
    <citation type="submission" date="2015-01" db="EMBL/GenBank/DDBJ databases">
        <title>Evolution of Trichinella species and genotypes.</title>
        <authorList>
            <person name="Korhonen P.K."/>
            <person name="Edoardo P."/>
            <person name="Giuseppe L.R."/>
            <person name="Gasser R.B."/>
        </authorList>
    </citation>
    <scope>NUCLEOTIDE SEQUENCE [LARGE SCALE GENOMIC DNA]</scope>
    <source>
        <strain evidence="2">ISS120</strain>
    </source>
</reference>
<evidence type="ECO:0000256" key="1">
    <source>
        <dbReference type="SAM" id="MobiDB-lite"/>
    </source>
</evidence>
<keyword evidence="3" id="KW-1185">Reference proteome</keyword>
<feature type="region of interest" description="Disordered" evidence="1">
    <location>
        <begin position="31"/>
        <end position="92"/>
    </location>
</feature>
<dbReference type="Proteomes" id="UP000054653">
    <property type="component" value="Unassembled WGS sequence"/>
</dbReference>
<feature type="compositionally biased region" description="Basic and acidic residues" evidence="1">
    <location>
        <begin position="46"/>
        <end position="69"/>
    </location>
</feature>
<evidence type="ECO:0000313" key="3">
    <source>
        <dbReference type="Proteomes" id="UP000054653"/>
    </source>
</evidence>
<accession>A0A0V1C722</accession>
<organism evidence="2 3">
    <name type="scientific">Trichinella britovi</name>
    <name type="common">Parasitic roundworm</name>
    <dbReference type="NCBI Taxonomy" id="45882"/>
    <lineage>
        <taxon>Eukaryota</taxon>
        <taxon>Metazoa</taxon>
        <taxon>Ecdysozoa</taxon>
        <taxon>Nematoda</taxon>
        <taxon>Enoplea</taxon>
        <taxon>Dorylaimia</taxon>
        <taxon>Trichinellida</taxon>
        <taxon>Trichinellidae</taxon>
        <taxon>Trichinella</taxon>
    </lineage>
</organism>
<dbReference type="AlphaFoldDB" id="A0A0V1C722"/>
<dbReference type="OrthoDB" id="10414888at2759"/>
<protein>
    <submittedName>
        <fullName evidence="2">Uncharacterized protein</fullName>
    </submittedName>
</protein>